<sequence>MILTLFDRGKAFDMVLPEKITGRYVLTTEDQKGQPQDLIAVEAEDGHWYIKSNQYAYIKDAERQKKALVEPFMTYTIHRDGAAAALLYVEPYSEERNEFTRHIAAASKIKIGRAKDNHICFTNKLVSGTHAVIEYTTSEQAIIRDQNSANGTYVNGERISEHHLEIGDVISIMGLKIIFNGRLLALNNPHQLVFLDRNAFKPHMVSEPLPEVEDGLDDFNKEEDTSELFYRSPRFKRDIERKTIKIDPPPAPNQLEETPLMLLLGPSITMGMGSLATGVFAVMNVQRTNGDWMYAAPTLIMSISMLLGMILWPILTKRYEKKRRIAHEKKRQEKYSAYIEEMKQVIADECAYQWDILHENHIPLANCLNRIDNRERTLWERVIGQDDFLKIRVGIGDLSLAADIKFPEKKFALEDDNLRDALYELAETPQILKQVPITISLIEERVSGIIGKREKVASFVKGLIFQLSALHSYDEVKFVFLYDQSEHADWKFARWLPHVWDEAKTVRFIATDVNEAKELSAFFEKEMAARTDRLQNGMEAAELRPHYVVFSMSRELAAKTEMINLLLKEKQQLGFSLITMYDELAHLPKECTNVVELPGVQKAGKNYSKGELGEKKDQNIGKIYDKDDISGKYQAFVPDIYMTRDAEEMAVKLANIELSSSAAAYTLPDMLTFLEMFGVGKVEHLNALTRWKENNPTLTIETPIGVNRMGEPFMLDLHEKFHGPHGLIAGMTGSGKSEFIMTFILSLAVNYHPDEVAFILIDYKGGGMANAFLNLPHLAGTITNLDGAAVKRSLVSIQSELKRRQAIFSEASRRLGESNIDIYKYQKLYREGVVTEPLQHLFMISDEFAELKTQQPEFMEQLVSAARIGRSLGVHLILATQKPSGVVDDQIWSNSKFRISLKVQEKADSMEVIKRPDAAELSQTGRFYLQVGYNELFELGQSAWAGAPYYPADKVEKRKDDGIAVIDHLGRVVKSARIDKQKGKLKNPAKQIDEITKYLESLAEQEAISVKPLWLEPIPANVFVDGLKEKYRVGAGAQSFDLNPVIGEYDDPARQRQLVLRLPITQEGNTIVYGVAGSGKTTFLTTLIYSLMEEHTPEEVNIYALDFGSETLSWYQGAPHVGDVMLSHEAEKIDNLFKMLSGEVAARKKRFAPYGGDFRTYNRAAAEPVPALVVMIHNYSTFSETYEQYEETISYLTREGTKYGLYFVVTALNTGAVRYKLMQNFKQIYVLQLNDTTEYSAVLGSVDGVYPSKFKGRGIFKADEVYEFQTAQISAAASGDVYRFVTDYCRSWQQKWKKSGAKRIPILPEKVDLEYVRDEMQYGIGLPVGVEKATLQVAGYDFRGQYITLVTAADGSECVPFLQGLAEVAAAKGESEVVVLDPAADFAEDSSRSYEYVTGFKPLEDRIVELFNMLVYRNNTSKDALEAGLVAPVFAEVMVMIGSFSELNEQLSEDGRDKLKVFLEKGNGLNVTFVLGDSADKLNGITYEPWFQQHVSLQDAIWVGNGIADQYVLKIAKFSNGLYQELPEGFGYIIRKGKVSQAKLLTSAASEEGAVQYV</sequence>
<evidence type="ECO:0000256" key="1">
    <source>
        <dbReference type="ARBA" id="ARBA00022737"/>
    </source>
</evidence>
<feature type="binding site" evidence="4">
    <location>
        <begin position="730"/>
        <end position="737"/>
    </location>
    <ligand>
        <name>ATP</name>
        <dbReference type="ChEBI" id="CHEBI:30616"/>
    </ligand>
</feature>
<gene>
    <name evidence="8" type="ORF">AM1BK_22890</name>
</gene>
<dbReference type="PANTHER" id="PTHR22683:SF1">
    <property type="entry name" value="TYPE VII SECRETION SYSTEM PROTEIN ESSC"/>
    <property type="match status" value="1"/>
</dbReference>
<keyword evidence="5" id="KW-0472">Membrane</keyword>
<comment type="caution">
    <text evidence="8">The sequence shown here is derived from an EMBL/GenBank/DDBJ whole genome shotgun (WGS) entry which is preliminary data.</text>
</comment>
<organism evidence="8 9">
    <name type="scientific">Neobacillus kokaensis</name>
    <dbReference type="NCBI Taxonomy" id="2759023"/>
    <lineage>
        <taxon>Bacteria</taxon>
        <taxon>Bacillati</taxon>
        <taxon>Bacillota</taxon>
        <taxon>Bacilli</taxon>
        <taxon>Bacillales</taxon>
        <taxon>Bacillaceae</taxon>
        <taxon>Neobacillus</taxon>
    </lineage>
</organism>
<dbReference type="SUPFAM" id="SSF49879">
    <property type="entry name" value="SMAD/FHA domain"/>
    <property type="match status" value="1"/>
</dbReference>
<keyword evidence="9" id="KW-1185">Reference proteome</keyword>
<dbReference type="RefSeq" id="WP_191272869.1">
    <property type="nucleotide sequence ID" value="NZ_BNDS01000008.1"/>
</dbReference>
<dbReference type="InterPro" id="IPR002543">
    <property type="entry name" value="FtsK_dom"/>
</dbReference>
<dbReference type="CDD" id="cd01127">
    <property type="entry name" value="TrwB_TraG_TraD_VirD4"/>
    <property type="match status" value="1"/>
</dbReference>
<protein>
    <submittedName>
        <fullName evidence="8">Type VII secretion protein EssC</fullName>
    </submittedName>
</protein>
<dbReference type="PROSITE" id="PS50006">
    <property type="entry name" value="FHA_DOMAIN"/>
    <property type="match status" value="1"/>
</dbReference>
<proteinExistence type="predicted"/>
<dbReference type="InterPro" id="IPR023839">
    <property type="entry name" value="Firmicutes_EssC_C"/>
</dbReference>
<keyword evidence="1" id="KW-0677">Repeat</keyword>
<feature type="transmembrane region" description="Helical" evidence="5">
    <location>
        <begin position="294"/>
        <end position="315"/>
    </location>
</feature>
<feature type="transmembrane region" description="Helical" evidence="5">
    <location>
        <begin position="260"/>
        <end position="282"/>
    </location>
</feature>
<keyword evidence="5" id="KW-1133">Transmembrane helix</keyword>
<reference evidence="8 9" key="1">
    <citation type="journal article" date="2022" name="Int. J. Syst. Evol. Microbiol.">
        <title>Neobacillus kokaensis sp. nov., isolated from soil.</title>
        <authorList>
            <person name="Yuki K."/>
            <person name="Matsubara H."/>
            <person name="Yamaguchi S."/>
        </authorList>
    </citation>
    <scope>NUCLEOTIDE SEQUENCE [LARGE SCALE GENOMIC DNA]</scope>
    <source>
        <strain evidence="8 9">LOB 377</strain>
    </source>
</reference>
<dbReference type="NCBIfam" id="TIGR03928">
    <property type="entry name" value="T7_EssCb_Firm"/>
    <property type="match status" value="1"/>
</dbReference>
<dbReference type="SMART" id="SM00240">
    <property type="entry name" value="FHA"/>
    <property type="match status" value="1"/>
</dbReference>
<dbReference type="Pfam" id="PF01580">
    <property type="entry name" value="FtsK_SpoIIIE"/>
    <property type="match status" value="2"/>
</dbReference>
<feature type="domain" description="FtsK" evidence="7">
    <location>
        <begin position="710"/>
        <end position="910"/>
    </location>
</feature>
<keyword evidence="3 4" id="KW-0067">ATP-binding</keyword>
<dbReference type="PANTHER" id="PTHR22683">
    <property type="entry name" value="SPORULATION PROTEIN RELATED"/>
    <property type="match status" value="1"/>
</dbReference>
<name>A0ABQ3N3W1_9BACI</name>
<evidence type="ECO:0000259" key="6">
    <source>
        <dbReference type="PROSITE" id="PS50006"/>
    </source>
</evidence>
<accession>A0ABQ3N3W1</accession>
<evidence type="ECO:0000313" key="9">
    <source>
        <dbReference type="Proteomes" id="UP000637074"/>
    </source>
</evidence>
<evidence type="ECO:0000256" key="5">
    <source>
        <dbReference type="SAM" id="Phobius"/>
    </source>
</evidence>
<dbReference type="InterPro" id="IPR050206">
    <property type="entry name" value="FtsK/SpoIIIE/SftA"/>
</dbReference>
<dbReference type="InterPro" id="IPR008984">
    <property type="entry name" value="SMAD_FHA_dom_sf"/>
</dbReference>
<evidence type="ECO:0000259" key="7">
    <source>
        <dbReference type="PROSITE" id="PS50901"/>
    </source>
</evidence>
<evidence type="ECO:0000256" key="4">
    <source>
        <dbReference type="PROSITE-ProRule" id="PRU00289"/>
    </source>
</evidence>
<evidence type="ECO:0000313" key="8">
    <source>
        <dbReference type="EMBL" id="GHH98746.1"/>
    </source>
</evidence>
<keyword evidence="2 4" id="KW-0547">Nucleotide-binding</keyword>
<keyword evidence="5" id="KW-0812">Transmembrane</keyword>
<dbReference type="Gene3D" id="3.40.50.300">
    <property type="entry name" value="P-loop containing nucleotide triphosphate hydrolases"/>
    <property type="match status" value="2"/>
</dbReference>
<dbReference type="PROSITE" id="PS50901">
    <property type="entry name" value="FTSK"/>
    <property type="match status" value="2"/>
</dbReference>
<dbReference type="InterPro" id="IPR000253">
    <property type="entry name" value="FHA_dom"/>
</dbReference>
<dbReference type="Pfam" id="PF00498">
    <property type="entry name" value="FHA"/>
    <property type="match status" value="1"/>
</dbReference>
<feature type="binding site" evidence="4">
    <location>
        <begin position="1074"/>
        <end position="1081"/>
    </location>
    <ligand>
        <name>ATP</name>
        <dbReference type="ChEBI" id="CHEBI:30616"/>
    </ligand>
</feature>
<dbReference type="Gene3D" id="2.60.200.20">
    <property type="match status" value="1"/>
</dbReference>
<dbReference type="EMBL" id="BNDS01000008">
    <property type="protein sequence ID" value="GHH98746.1"/>
    <property type="molecule type" value="Genomic_DNA"/>
</dbReference>
<evidence type="ECO:0000256" key="2">
    <source>
        <dbReference type="ARBA" id="ARBA00022741"/>
    </source>
</evidence>
<dbReference type="SUPFAM" id="SSF52540">
    <property type="entry name" value="P-loop containing nucleoside triphosphate hydrolases"/>
    <property type="match status" value="2"/>
</dbReference>
<feature type="domain" description="FHA" evidence="6">
    <location>
        <begin position="109"/>
        <end position="159"/>
    </location>
</feature>
<dbReference type="CDD" id="cd00060">
    <property type="entry name" value="FHA"/>
    <property type="match status" value="1"/>
</dbReference>
<dbReference type="InterPro" id="IPR027417">
    <property type="entry name" value="P-loop_NTPase"/>
</dbReference>
<feature type="domain" description="FtsK" evidence="7">
    <location>
        <begin position="1055"/>
        <end position="1240"/>
    </location>
</feature>
<dbReference type="Proteomes" id="UP000637074">
    <property type="component" value="Unassembled WGS sequence"/>
</dbReference>
<evidence type="ECO:0000256" key="3">
    <source>
        <dbReference type="ARBA" id="ARBA00022840"/>
    </source>
</evidence>